<dbReference type="RefSeq" id="WP_092632424.1">
    <property type="nucleotide sequence ID" value="NZ_FNFM01000015.1"/>
</dbReference>
<protein>
    <submittedName>
        <fullName evidence="1">Ornithine cyclodeaminase</fullName>
    </submittedName>
</protein>
<dbReference type="AlphaFoldDB" id="A0A1G9FI77"/>
<dbReference type="Proteomes" id="UP000199213">
    <property type="component" value="Unassembled WGS sequence"/>
</dbReference>
<dbReference type="InterPro" id="IPR036291">
    <property type="entry name" value="NAD(P)-bd_dom_sf"/>
</dbReference>
<dbReference type="Gene3D" id="3.40.50.720">
    <property type="entry name" value="NAD(P)-binding Rossmann-like Domain"/>
    <property type="match status" value="1"/>
</dbReference>
<proteinExistence type="predicted"/>
<reference evidence="2" key="1">
    <citation type="submission" date="2016-10" db="EMBL/GenBank/DDBJ databases">
        <authorList>
            <person name="Varghese N."/>
            <person name="Submissions S."/>
        </authorList>
    </citation>
    <scope>NUCLEOTIDE SEQUENCE [LARGE SCALE GENOMIC DNA]</scope>
    <source>
        <strain evidence="2">DSM 45460</strain>
    </source>
</reference>
<keyword evidence="2" id="KW-1185">Reference proteome</keyword>
<dbReference type="InterPro" id="IPR003462">
    <property type="entry name" value="ODC_Mu_crystall"/>
</dbReference>
<dbReference type="InterPro" id="IPR023401">
    <property type="entry name" value="ODC_N"/>
</dbReference>
<dbReference type="PANTHER" id="PTHR13812:SF19">
    <property type="entry name" value="KETIMINE REDUCTASE MU-CRYSTALLIN"/>
    <property type="match status" value="1"/>
</dbReference>
<dbReference type="GO" id="GO:0005737">
    <property type="term" value="C:cytoplasm"/>
    <property type="evidence" value="ECO:0007669"/>
    <property type="project" value="TreeGrafter"/>
</dbReference>
<dbReference type="Pfam" id="PF02423">
    <property type="entry name" value="OCD_Mu_crystall"/>
    <property type="match status" value="1"/>
</dbReference>
<dbReference type="OrthoDB" id="9809203at2"/>
<organism evidence="1 2">
    <name type="scientific">Actinopolyspora mzabensis</name>
    <dbReference type="NCBI Taxonomy" id="995066"/>
    <lineage>
        <taxon>Bacteria</taxon>
        <taxon>Bacillati</taxon>
        <taxon>Actinomycetota</taxon>
        <taxon>Actinomycetes</taxon>
        <taxon>Actinopolysporales</taxon>
        <taxon>Actinopolysporaceae</taxon>
        <taxon>Actinopolyspora</taxon>
    </lineage>
</organism>
<dbReference type="Gene3D" id="3.30.1780.10">
    <property type="entry name" value="ornithine cyclodeaminase, domain 1"/>
    <property type="match status" value="1"/>
</dbReference>
<accession>A0A1G9FI77</accession>
<dbReference type="PANTHER" id="PTHR13812">
    <property type="entry name" value="KETIMINE REDUCTASE MU-CRYSTALLIN"/>
    <property type="match status" value="1"/>
</dbReference>
<sequence length="296" mass="30726">MRVLTDSDVVTVAPETAVDAAREALRRFARGELAAPPRVSAELGDLDYYYTTGGLPGGVSGFRAYRAGTPAGDQLVALWDAAGRLFGIVVGDELGARRTGALGGAAVEAMSDERASTLAVVGTGKQAWTQIWAVSAVRSPELVRVHSRDERNRETFAAEVRDRLGLRAETVATPASAVGDAEVVVLATRSERPVIDSADIAPGAHVTTVGPKGSTGHEMPPELLERAAVVSCDSPPQAAALPDFLVGPARLVSLGDVLIGAHPGRESSDQLTVHCSVGLAGSEVLFADRLFDATPG</sequence>
<evidence type="ECO:0000313" key="1">
    <source>
        <dbReference type="EMBL" id="SDK87873.1"/>
    </source>
</evidence>
<gene>
    <name evidence="1" type="ORF">SAMN04487820_11541</name>
</gene>
<dbReference type="SUPFAM" id="SSF51735">
    <property type="entry name" value="NAD(P)-binding Rossmann-fold domains"/>
    <property type="match status" value="1"/>
</dbReference>
<dbReference type="EMBL" id="FNFM01000015">
    <property type="protein sequence ID" value="SDK87873.1"/>
    <property type="molecule type" value="Genomic_DNA"/>
</dbReference>
<evidence type="ECO:0000313" key="2">
    <source>
        <dbReference type="Proteomes" id="UP000199213"/>
    </source>
</evidence>
<name>A0A1G9FI77_ACTMZ</name>